<comment type="similarity">
    <text evidence="1">Belongs to the LAMTOR3 family.</text>
</comment>
<dbReference type="GO" id="GO:0071230">
    <property type="term" value="P:cellular response to amino acid stimulus"/>
    <property type="evidence" value="ECO:0007669"/>
    <property type="project" value="TreeGrafter"/>
</dbReference>
<dbReference type="SMART" id="SM01278">
    <property type="entry name" value="MAPKK1_Int"/>
    <property type="match status" value="1"/>
</dbReference>
<dbReference type="EMBL" id="NEDP02002419">
    <property type="protein sequence ID" value="OWF50903.1"/>
    <property type="molecule type" value="Genomic_DNA"/>
</dbReference>
<dbReference type="Gene3D" id="3.30.450.30">
    <property type="entry name" value="Dynein light chain 2a, cytoplasmic"/>
    <property type="match status" value="1"/>
</dbReference>
<evidence type="ECO:0000313" key="3">
    <source>
        <dbReference type="Proteomes" id="UP000242188"/>
    </source>
</evidence>
<protein>
    <submittedName>
        <fullName evidence="2">Ragulator complex protein LAMTOR3-B</fullName>
    </submittedName>
</protein>
<accession>A0A210QQ91</accession>
<dbReference type="GO" id="GO:0032008">
    <property type="term" value="P:positive regulation of TOR signaling"/>
    <property type="evidence" value="ECO:0007669"/>
    <property type="project" value="TreeGrafter"/>
</dbReference>
<dbReference type="OrthoDB" id="343907at2759"/>
<dbReference type="GO" id="GO:0071986">
    <property type="term" value="C:Ragulator complex"/>
    <property type="evidence" value="ECO:0007669"/>
    <property type="project" value="TreeGrafter"/>
</dbReference>
<reference evidence="2 3" key="1">
    <citation type="journal article" date="2017" name="Nat. Ecol. Evol.">
        <title>Scallop genome provides insights into evolution of bilaterian karyotype and development.</title>
        <authorList>
            <person name="Wang S."/>
            <person name="Zhang J."/>
            <person name="Jiao W."/>
            <person name="Li J."/>
            <person name="Xun X."/>
            <person name="Sun Y."/>
            <person name="Guo X."/>
            <person name="Huan P."/>
            <person name="Dong B."/>
            <person name="Zhang L."/>
            <person name="Hu X."/>
            <person name="Sun X."/>
            <person name="Wang J."/>
            <person name="Zhao C."/>
            <person name="Wang Y."/>
            <person name="Wang D."/>
            <person name="Huang X."/>
            <person name="Wang R."/>
            <person name="Lv J."/>
            <person name="Li Y."/>
            <person name="Zhang Z."/>
            <person name="Liu B."/>
            <person name="Lu W."/>
            <person name="Hui Y."/>
            <person name="Liang J."/>
            <person name="Zhou Z."/>
            <person name="Hou R."/>
            <person name="Li X."/>
            <person name="Liu Y."/>
            <person name="Li H."/>
            <person name="Ning X."/>
            <person name="Lin Y."/>
            <person name="Zhao L."/>
            <person name="Xing Q."/>
            <person name="Dou J."/>
            <person name="Li Y."/>
            <person name="Mao J."/>
            <person name="Guo H."/>
            <person name="Dou H."/>
            <person name="Li T."/>
            <person name="Mu C."/>
            <person name="Jiang W."/>
            <person name="Fu Q."/>
            <person name="Fu X."/>
            <person name="Miao Y."/>
            <person name="Liu J."/>
            <person name="Yu Q."/>
            <person name="Li R."/>
            <person name="Liao H."/>
            <person name="Li X."/>
            <person name="Kong Y."/>
            <person name="Jiang Z."/>
            <person name="Chourrout D."/>
            <person name="Li R."/>
            <person name="Bao Z."/>
        </authorList>
    </citation>
    <scope>NUCLEOTIDE SEQUENCE [LARGE SCALE GENOMIC DNA]</scope>
    <source>
        <strain evidence="2 3">PY_sf001</strain>
    </source>
</reference>
<dbReference type="SUPFAM" id="SSF103196">
    <property type="entry name" value="Roadblock/LC7 domain"/>
    <property type="match status" value="1"/>
</dbReference>
<sequence length="124" mass="13678">MAEEIKAYLSKLMKTVTGLYAILVTDRDGVPVVKVSSEQAPELALRQDFLCTFSGGTEQANKMGFKKNDSVVCMYQNYQVVQVNCRPLTVTYIAESDTNTGLLLSLKDDMKDILNDISSVVITS</sequence>
<evidence type="ECO:0000313" key="2">
    <source>
        <dbReference type="EMBL" id="OWF50903.1"/>
    </source>
</evidence>
<dbReference type="AlphaFoldDB" id="A0A210QQ91"/>
<proteinExistence type="inferred from homology"/>
<dbReference type="STRING" id="6573.A0A210QQ91"/>
<dbReference type="InterPro" id="IPR015019">
    <property type="entry name" value="LAMTOR3"/>
</dbReference>
<keyword evidence="3" id="KW-1185">Reference proteome</keyword>
<evidence type="ECO:0000256" key="1">
    <source>
        <dbReference type="ARBA" id="ARBA00005356"/>
    </source>
</evidence>
<organism evidence="2 3">
    <name type="scientific">Mizuhopecten yessoensis</name>
    <name type="common">Japanese scallop</name>
    <name type="synonym">Patinopecten yessoensis</name>
    <dbReference type="NCBI Taxonomy" id="6573"/>
    <lineage>
        <taxon>Eukaryota</taxon>
        <taxon>Metazoa</taxon>
        <taxon>Spiralia</taxon>
        <taxon>Lophotrochozoa</taxon>
        <taxon>Mollusca</taxon>
        <taxon>Bivalvia</taxon>
        <taxon>Autobranchia</taxon>
        <taxon>Pteriomorphia</taxon>
        <taxon>Pectinida</taxon>
        <taxon>Pectinoidea</taxon>
        <taxon>Pectinidae</taxon>
        <taxon>Mizuhopecten</taxon>
    </lineage>
</organism>
<dbReference type="PANTHER" id="PTHR13378">
    <property type="entry name" value="REGULATOR COMPLEX PROTEIN LAMTOR3"/>
    <property type="match status" value="1"/>
</dbReference>
<dbReference type="Pfam" id="PF08923">
    <property type="entry name" value="MAPKK1_Int"/>
    <property type="match status" value="1"/>
</dbReference>
<gene>
    <name evidence="2" type="ORF">KP79_PYT00806</name>
</gene>
<comment type="caution">
    <text evidence="2">The sequence shown here is derived from an EMBL/GenBank/DDBJ whole genome shotgun (WGS) entry which is preliminary data.</text>
</comment>
<dbReference type="PANTHER" id="PTHR13378:SF1">
    <property type="entry name" value="RAGULATOR COMPLEX PROTEIN LAMTOR3"/>
    <property type="match status" value="1"/>
</dbReference>
<dbReference type="FunFam" id="3.30.450.30:FF:000003">
    <property type="entry name" value="ragulator complex protein LAMTOR3 homolog"/>
    <property type="match status" value="1"/>
</dbReference>
<dbReference type="Proteomes" id="UP000242188">
    <property type="component" value="Unassembled WGS sequence"/>
</dbReference>
<name>A0A210QQ91_MIZYE</name>